<dbReference type="EMBL" id="JARBJD010000136">
    <property type="protein sequence ID" value="KAK2950395.1"/>
    <property type="molecule type" value="Genomic_DNA"/>
</dbReference>
<evidence type="ECO:0000313" key="12">
    <source>
        <dbReference type="EMBL" id="KAK2950395.1"/>
    </source>
</evidence>
<evidence type="ECO:0000256" key="9">
    <source>
        <dbReference type="SAM" id="Phobius"/>
    </source>
</evidence>
<evidence type="ECO:0000256" key="1">
    <source>
        <dbReference type="ARBA" id="ARBA00004141"/>
    </source>
</evidence>
<feature type="transmembrane region" description="Helical" evidence="9">
    <location>
        <begin position="704"/>
        <end position="724"/>
    </location>
</feature>
<dbReference type="InterPro" id="IPR003593">
    <property type="entry name" value="AAA+_ATPase"/>
</dbReference>
<comment type="caution">
    <text evidence="12">The sequence shown here is derived from an EMBL/GenBank/DDBJ whole genome shotgun (WGS) entry which is preliminary data.</text>
</comment>
<evidence type="ECO:0000256" key="7">
    <source>
        <dbReference type="ARBA" id="ARBA00023136"/>
    </source>
</evidence>
<name>A0ABQ9XJR2_9EUKA</name>
<evidence type="ECO:0000256" key="4">
    <source>
        <dbReference type="ARBA" id="ARBA00022741"/>
    </source>
</evidence>
<feature type="domain" description="ABC transmembrane type-1" evidence="11">
    <location>
        <begin position="482"/>
        <end position="763"/>
    </location>
</feature>
<evidence type="ECO:0000256" key="5">
    <source>
        <dbReference type="ARBA" id="ARBA00022840"/>
    </source>
</evidence>
<dbReference type="PROSITE" id="PS50929">
    <property type="entry name" value="ABC_TM1F"/>
    <property type="match status" value="1"/>
</dbReference>
<dbReference type="InterPro" id="IPR050173">
    <property type="entry name" value="ABC_transporter_C-like"/>
</dbReference>
<evidence type="ECO:0000256" key="2">
    <source>
        <dbReference type="ARBA" id="ARBA00022448"/>
    </source>
</evidence>
<dbReference type="CDD" id="cd18580">
    <property type="entry name" value="ABC_6TM_ABCC_D2"/>
    <property type="match status" value="1"/>
</dbReference>
<dbReference type="InterPro" id="IPR036640">
    <property type="entry name" value="ABC1_TM_sf"/>
</dbReference>
<reference evidence="12 13" key="1">
    <citation type="journal article" date="2022" name="bioRxiv">
        <title>Genomics of Preaxostyla Flagellates Illuminates Evolutionary Transitions and the Path Towards Mitochondrial Loss.</title>
        <authorList>
            <person name="Novak L.V.F."/>
            <person name="Treitli S.C."/>
            <person name="Pyrih J."/>
            <person name="Halakuc P."/>
            <person name="Pipaliya S.V."/>
            <person name="Vacek V."/>
            <person name="Brzon O."/>
            <person name="Soukal P."/>
            <person name="Eme L."/>
            <person name="Dacks J.B."/>
            <person name="Karnkowska A."/>
            <person name="Elias M."/>
            <person name="Hampl V."/>
        </authorList>
    </citation>
    <scope>NUCLEOTIDE SEQUENCE [LARGE SCALE GENOMIC DNA]</scope>
    <source>
        <strain evidence="12">NAU3</strain>
        <tissue evidence="12">Gut</tissue>
    </source>
</reference>
<dbReference type="Gene3D" id="3.40.50.300">
    <property type="entry name" value="P-loop containing nucleotide triphosphate hydrolases"/>
    <property type="match status" value="2"/>
</dbReference>
<dbReference type="Pfam" id="PF00005">
    <property type="entry name" value="ABC_tran"/>
    <property type="match status" value="2"/>
</dbReference>
<dbReference type="InterPro" id="IPR011527">
    <property type="entry name" value="ABC1_TM_dom"/>
</dbReference>
<feature type="transmembrane region" description="Helical" evidence="9">
    <location>
        <begin position="517"/>
        <end position="537"/>
    </location>
</feature>
<dbReference type="SUPFAM" id="SSF52540">
    <property type="entry name" value="P-loop containing nucleoside triphosphate hydrolases"/>
    <property type="match status" value="2"/>
</dbReference>
<keyword evidence="7 9" id="KW-0472">Membrane</keyword>
<protein>
    <submittedName>
        <fullName evidence="12">Multidrug resistance-associated protein</fullName>
    </submittedName>
</protein>
<dbReference type="PROSITE" id="PS00211">
    <property type="entry name" value="ABC_TRANSPORTER_1"/>
    <property type="match status" value="2"/>
</dbReference>
<evidence type="ECO:0000256" key="8">
    <source>
        <dbReference type="SAM" id="MobiDB-lite"/>
    </source>
</evidence>
<dbReference type="InterPro" id="IPR027417">
    <property type="entry name" value="P-loop_NTPase"/>
</dbReference>
<dbReference type="Gene3D" id="1.20.1560.10">
    <property type="entry name" value="ABC transporter type 1, transmembrane domain"/>
    <property type="match status" value="1"/>
</dbReference>
<accession>A0ABQ9XJR2</accession>
<feature type="region of interest" description="Disordered" evidence="8">
    <location>
        <begin position="407"/>
        <end position="427"/>
    </location>
</feature>
<organism evidence="12 13">
    <name type="scientific">Blattamonas nauphoetae</name>
    <dbReference type="NCBI Taxonomy" id="2049346"/>
    <lineage>
        <taxon>Eukaryota</taxon>
        <taxon>Metamonada</taxon>
        <taxon>Preaxostyla</taxon>
        <taxon>Oxymonadida</taxon>
        <taxon>Blattamonas</taxon>
    </lineage>
</organism>
<feature type="domain" description="ABC transporter" evidence="10">
    <location>
        <begin position="182"/>
        <end position="406"/>
    </location>
</feature>
<comment type="subcellular location">
    <subcellularLocation>
        <location evidence="1">Membrane</location>
        <topology evidence="1">Multi-pass membrane protein</topology>
    </subcellularLocation>
</comment>
<dbReference type="InterPro" id="IPR044726">
    <property type="entry name" value="ABCC_6TM_D2"/>
</dbReference>
<evidence type="ECO:0000259" key="10">
    <source>
        <dbReference type="PROSITE" id="PS50893"/>
    </source>
</evidence>
<keyword evidence="3 9" id="KW-0812">Transmembrane</keyword>
<keyword evidence="5" id="KW-0067">ATP-binding</keyword>
<dbReference type="CDD" id="cd03250">
    <property type="entry name" value="ABCC_MRP_domain1"/>
    <property type="match status" value="1"/>
</dbReference>
<evidence type="ECO:0000256" key="6">
    <source>
        <dbReference type="ARBA" id="ARBA00022989"/>
    </source>
</evidence>
<dbReference type="CDD" id="cd03244">
    <property type="entry name" value="ABCC_MRP_domain2"/>
    <property type="match status" value="1"/>
</dbReference>
<dbReference type="InterPro" id="IPR003439">
    <property type="entry name" value="ABC_transporter-like_ATP-bd"/>
</dbReference>
<dbReference type="SMART" id="SM00382">
    <property type="entry name" value="AAA"/>
    <property type="match status" value="2"/>
</dbReference>
<feature type="transmembrane region" description="Helical" evidence="9">
    <location>
        <begin position="730"/>
        <end position="752"/>
    </location>
</feature>
<keyword evidence="4" id="KW-0547">Nucleotide-binding</keyword>
<feature type="transmembrane region" description="Helical" evidence="9">
    <location>
        <begin position="615"/>
        <end position="634"/>
    </location>
</feature>
<feature type="domain" description="ABC transporter" evidence="10">
    <location>
        <begin position="792"/>
        <end position="1051"/>
    </location>
</feature>
<keyword evidence="13" id="KW-1185">Reference proteome</keyword>
<sequence length="1055" mass="115769">MSNGIVSNVPQLVNGATLSLFVFTSGITKEQFASSVIPNLGYLTLMTVEANNVPQYFQGITMVYLSSKRIKEFLLLPEMQVEERGTPSEHNVAVEISEGSFKWPDPPAALKVVGGDKKEAEAKVLANGNDVDDTKSTNETGSVSSVNQTQDESSLFNPTAINPIESPPMEPSTHKNEPESIFNTQPLSPSPTPANPTNLTLQNINVRIEKGSLTMIVGGVGSGKSSLGAAITGEIDRVNGVVSIDGSITFCPQTPWIANTTVRNNIVFGSPFDENKYIRTVRACSLVSDLKLLSAGDQTAIGEKGGNLSGGQKARIQLARAVYADKDIIVLDDPLSAVDAHVAKFLMNECICGVLRGKTVILTTNQLQFLDRADKVILLNHGHLVAEGNYQQMKEKGINFDRFVITENPPKDKSETPDPSQSPEPTQKLEEITLQDLETGAEAEAGKEIISDEEQNTKGVSPIVYLRFLTTMFPVVLLPFFLLFNLVAEGMPTFQSFWLSTIPSDTFFGGINYQWKIISYSLLTAVALFLMMLRMCFVSAGAKRSNKIVHDTLLSHVIRCPPSFYDTTPVGRILNRFSGDLSQTDTSLIQFLSLVFRQVTDLLGQIVIVSINTPFFLFVGLPVLVVYFIILIVFQRSSRNLMRQNSMARSPVISLYSQILSGAGLTTLRNYNLQGVWRKRFHKALDHWTTLTVLFSEGKNSNQLYTSLVSSCFMAGVVILGWNFMSNAQLGVSITAAAIFSQTAGYIGYNVLDLDAKMTMFERIDFYSRKLPQESKGSKEKVQQSWPQRGDVTFENVKFRYRPGLPFVLRGVNFEIKGGEKIGVCGRTGAGKSSLLFALFRLVELDPTLIPKSFDMQTGKPIEPDPNEEPNGGRVLIDGVDISKVNLSRVRQSIAIIPQDPTLFTGSVRYNLDIAGKASDDRIWEVLDLIEMRDVIANMPAGLDSEVVEGGSNFSAGERQLLCFARAILNNCKIVVLDEATASVDVETDEKIQKTIREQFSDKTVIVIAHRLNTIMDSDRILVLGGGLLLEYDTPANLTSNADSAFCSLLASAAH</sequence>
<keyword evidence="6 9" id="KW-1133">Transmembrane helix</keyword>
<dbReference type="SUPFAM" id="SSF90123">
    <property type="entry name" value="ABC transporter transmembrane region"/>
    <property type="match status" value="1"/>
</dbReference>
<evidence type="ECO:0000313" key="13">
    <source>
        <dbReference type="Proteomes" id="UP001281761"/>
    </source>
</evidence>
<evidence type="ECO:0000259" key="11">
    <source>
        <dbReference type="PROSITE" id="PS50929"/>
    </source>
</evidence>
<proteinExistence type="predicted"/>
<dbReference type="Proteomes" id="UP001281761">
    <property type="component" value="Unassembled WGS sequence"/>
</dbReference>
<evidence type="ECO:0000256" key="3">
    <source>
        <dbReference type="ARBA" id="ARBA00022692"/>
    </source>
</evidence>
<dbReference type="PROSITE" id="PS50893">
    <property type="entry name" value="ABC_TRANSPORTER_2"/>
    <property type="match status" value="2"/>
</dbReference>
<dbReference type="PANTHER" id="PTHR24223">
    <property type="entry name" value="ATP-BINDING CASSETTE SUB-FAMILY C"/>
    <property type="match status" value="1"/>
</dbReference>
<feature type="region of interest" description="Disordered" evidence="8">
    <location>
        <begin position="125"/>
        <end position="197"/>
    </location>
</feature>
<feature type="compositionally biased region" description="Polar residues" evidence="8">
    <location>
        <begin position="137"/>
        <end position="160"/>
    </location>
</feature>
<feature type="transmembrane region" description="Helical" evidence="9">
    <location>
        <begin position="464"/>
        <end position="488"/>
    </location>
</feature>
<dbReference type="Pfam" id="PF00664">
    <property type="entry name" value="ABC_membrane"/>
    <property type="match status" value="1"/>
</dbReference>
<gene>
    <name evidence="12" type="ORF">BLNAU_14636</name>
</gene>
<dbReference type="InterPro" id="IPR017871">
    <property type="entry name" value="ABC_transporter-like_CS"/>
</dbReference>
<keyword evidence="2" id="KW-0813">Transport</keyword>